<protein>
    <submittedName>
        <fullName evidence="1">Uncharacterized protein</fullName>
    </submittedName>
</protein>
<name>A0ABQ5KF50_9EUKA</name>
<dbReference type="EMBL" id="BQXS01001885">
    <property type="protein sequence ID" value="GKT31170.1"/>
    <property type="molecule type" value="Genomic_DNA"/>
</dbReference>
<evidence type="ECO:0000313" key="1">
    <source>
        <dbReference type="EMBL" id="GKT31170.1"/>
    </source>
</evidence>
<keyword evidence="2" id="KW-1185">Reference proteome</keyword>
<evidence type="ECO:0000313" key="2">
    <source>
        <dbReference type="Proteomes" id="UP001057375"/>
    </source>
</evidence>
<comment type="caution">
    <text evidence="1">The sequence shown here is derived from an EMBL/GenBank/DDBJ whole genome shotgun (WGS) entry which is preliminary data.</text>
</comment>
<organism evidence="1 2">
    <name type="scientific">Aduncisulcus paluster</name>
    <dbReference type="NCBI Taxonomy" id="2918883"/>
    <lineage>
        <taxon>Eukaryota</taxon>
        <taxon>Metamonada</taxon>
        <taxon>Carpediemonas-like organisms</taxon>
        <taxon>Aduncisulcus</taxon>
    </lineage>
</organism>
<reference evidence="1" key="1">
    <citation type="submission" date="2022-03" db="EMBL/GenBank/DDBJ databases">
        <title>Draft genome sequence of Aduncisulcus paluster, a free-living microaerophilic Fornicata.</title>
        <authorList>
            <person name="Yuyama I."/>
            <person name="Kume K."/>
            <person name="Tamura T."/>
            <person name="Inagaki Y."/>
            <person name="Hashimoto T."/>
        </authorList>
    </citation>
    <scope>NUCLEOTIDE SEQUENCE</scope>
    <source>
        <strain evidence="1">NY0171</strain>
    </source>
</reference>
<feature type="non-terminal residue" evidence="1">
    <location>
        <position position="30"/>
    </location>
</feature>
<proteinExistence type="predicted"/>
<dbReference type="Proteomes" id="UP001057375">
    <property type="component" value="Unassembled WGS sequence"/>
</dbReference>
<accession>A0ABQ5KF50</accession>
<sequence>MTGALLPNRLTFCVTAPTGQTLFTGQNGDL</sequence>
<gene>
    <name evidence="1" type="ORF">ADUPG1_001879</name>
</gene>